<dbReference type="PANTHER" id="PTHR30614">
    <property type="entry name" value="MEMBRANE COMPONENT OF AMINO ACID ABC TRANSPORTER"/>
    <property type="match status" value="1"/>
</dbReference>
<sequence length="293" mass="33088">MDRFSALIYDIGRLLEVYWKAYLSDLGNTLLLALVATVIGCLIGLVCGILNTIPYTKRDPFIKRFILKLIRVIVRIYVEVFRGTPMVLQAVFIFYGLPYFSNNQYRFDSLWAAAILIVSINTGAYMAESVRGGIISIDPGQTEGAKAIGMNHYQTMTSIILPQALRNIMPQIGNNFIINVKDTSVMFIIGFTEFFARHRYIVGLNNMYFPSATIEMIGYLAVTLTASFLLRWVEQRMDGADSYELAQADQLTMAAGTYSHPGHGTPFDEQSPEYRERLRQSLKNRNGSTRGDR</sequence>
<dbReference type="PROSITE" id="PS50928">
    <property type="entry name" value="ABC_TM1"/>
    <property type="match status" value="1"/>
</dbReference>
<comment type="caution">
    <text evidence="12">The sequence shown here is derived from an EMBL/GenBank/DDBJ whole genome shotgun (WGS) entry which is preliminary data.</text>
</comment>
<dbReference type="InterPro" id="IPR000515">
    <property type="entry name" value="MetI-like"/>
</dbReference>
<reference evidence="12" key="2">
    <citation type="journal article" date="2021" name="PeerJ">
        <title>Extensive microbial diversity within the chicken gut microbiome revealed by metagenomics and culture.</title>
        <authorList>
            <person name="Gilroy R."/>
            <person name="Ravi A."/>
            <person name="Getino M."/>
            <person name="Pursley I."/>
            <person name="Horton D.L."/>
            <person name="Alikhan N.F."/>
            <person name="Baker D."/>
            <person name="Gharbi K."/>
            <person name="Hall N."/>
            <person name="Watson M."/>
            <person name="Adriaenssens E.M."/>
            <person name="Foster-Nyarko E."/>
            <person name="Jarju S."/>
            <person name="Secka A."/>
            <person name="Antonio M."/>
            <person name="Oren A."/>
            <person name="Chaudhuri R.R."/>
            <person name="La Ragione R."/>
            <person name="Hildebrand F."/>
            <person name="Pallen M.J."/>
        </authorList>
    </citation>
    <scope>NUCLEOTIDE SEQUENCE</scope>
    <source>
        <strain evidence="12">ChiHecec3B27-6122</strain>
    </source>
</reference>
<evidence type="ECO:0000256" key="9">
    <source>
        <dbReference type="RuleBase" id="RU363032"/>
    </source>
</evidence>
<keyword evidence="3 9" id="KW-0813">Transport</keyword>
<keyword evidence="8 9" id="KW-0472">Membrane</keyword>
<comment type="subcellular location">
    <subcellularLocation>
        <location evidence="1 9">Cell membrane</location>
        <topology evidence="1 9">Multi-pass membrane protein</topology>
    </subcellularLocation>
</comment>
<evidence type="ECO:0000313" key="12">
    <source>
        <dbReference type="EMBL" id="HIS97195.1"/>
    </source>
</evidence>
<dbReference type="Proteomes" id="UP000886876">
    <property type="component" value="Unassembled WGS sequence"/>
</dbReference>
<dbReference type="Pfam" id="PF00528">
    <property type="entry name" value="BPD_transp_1"/>
    <property type="match status" value="1"/>
</dbReference>
<evidence type="ECO:0000259" key="11">
    <source>
        <dbReference type="PROSITE" id="PS50928"/>
    </source>
</evidence>
<accession>A0A9D1K831</accession>
<evidence type="ECO:0000256" key="4">
    <source>
        <dbReference type="ARBA" id="ARBA00022475"/>
    </source>
</evidence>
<evidence type="ECO:0000256" key="5">
    <source>
        <dbReference type="ARBA" id="ARBA00022692"/>
    </source>
</evidence>
<evidence type="ECO:0000256" key="1">
    <source>
        <dbReference type="ARBA" id="ARBA00004651"/>
    </source>
</evidence>
<feature type="transmembrane region" description="Helical" evidence="9">
    <location>
        <begin position="176"/>
        <end position="196"/>
    </location>
</feature>
<keyword evidence="5 9" id="KW-0812">Transmembrane</keyword>
<dbReference type="Gene3D" id="1.10.3720.10">
    <property type="entry name" value="MetI-like"/>
    <property type="match status" value="1"/>
</dbReference>
<dbReference type="AlphaFoldDB" id="A0A9D1K831"/>
<dbReference type="InterPro" id="IPR043429">
    <property type="entry name" value="ArtM/GltK/GlnP/TcyL/YhdX-like"/>
</dbReference>
<dbReference type="InterPro" id="IPR010065">
    <property type="entry name" value="AA_ABC_transptr_permease_3TM"/>
</dbReference>
<keyword evidence="4" id="KW-1003">Cell membrane</keyword>
<feature type="transmembrane region" description="Helical" evidence="9">
    <location>
        <begin position="109"/>
        <end position="127"/>
    </location>
</feature>
<proteinExistence type="inferred from homology"/>
<organism evidence="12 13">
    <name type="scientific">Candidatus Scatomorpha pullistercoris</name>
    <dbReference type="NCBI Taxonomy" id="2840929"/>
    <lineage>
        <taxon>Bacteria</taxon>
        <taxon>Bacillati</taxon>
        <taxon>Bacillota</taxon>
        <taxon>Clostridia</taxon>
        <taxon>Eubacteriales</taxon>
        <taxon>Candidatus Scatomorpha</taxon>
    </lineage>
</organism>
<dbReference type="GO" id="GO:0043190">
    <property type="term" value="C:ATP-binding cassette (ABC) transporter complex"/>
    <property type="evidence" value="ECO:0007669"/>
    <property type="project" value="InterPro"/>
</dbReference>
<dbReference type="InterPro" id="IPR035906">
    <property type="entry name" value="MetI-like_sf"/>
</dbReference>
<keyword evidence="6" id="KW-0029">Amino-acid transport</keyword>
<dbReference type="SUPFAM" id="SSF161098">
    <property type="entry name" value="MetI-like"/>
    <property type="match status" value="1"/>
</dbReference>
<feature type="domain" description="ABC transmembrane type-1" evidence="11">
    <location>
        <begin position="26"/>
        <end position="230"/>
    </location>
</feature>
<evidence type="ECO:0000256" key="3">
    <source>
        <dbReference type="ARBA" id="ARBA00022448"/>
    </source>
</evidence>
<keyword evidence="7 9" id="KW-1133">Transmembrane helix</keyword>
<reference evidence="12" key="1">
    <citation type="submission" date="2020-10" db="EMBL/GenBank/DDBJ databases">
        <authorList>
            <person name="Gilroy R."/>
        </authorList>
    </citation>
    <scope>NUCLEOTIDE SEQUENCE</scope>
    <source>
        <strain evidence="12">ChiHecec3B27-6122</strain>
    </source>
</reference>
<evidence type="ECO:0000256" key="10">
    <source>
        <dbReference type="SAM" id="MobiDB-lite"/>
    </source>
</evidence>
<evidence type="ECO:0000313" key="13">
    <source>
        <dbReference type="Proteomes" id="UP000886876"/>
    </source>
</evidence>
<feature type="transmembrane region" description="Helical" evidence="9">
    <location>
        <begin position="74"/>
        <end position="97"/>
    </location>
</feature>
<dbReference type="NCBIfam" id="TIGR01726">
    <property type="entry name" value="HEQRo_perm_3TM"/>
    <property type="match status" value="1"/>
</dbReference>
<dbReference type="EMBL" id="DVJS01000106">
    <property type="protein sequence ID" value="HIS97195.1"/>
    <property type="molecule type" value="Genomic_DNA"/>
</dbReference>
<comment type="similarity">
    <text evidence="2">Belongs to the binding-protein-dependent transport system permease family. HisMQ subfamily.</text>
</comment>
<feature type="compositionally biased region" description="Polar residues" evidence="10">
    <location>
        <begin position="281"/>
        <end position="293"/>
    </location>
</feature>
<name>A0A9D1K831_9FIRM</name>
<evidence type="ECO:0000256" key="8">
    <source>
        <dbReference type="ARBA" id="ARBA00023136"/>
    </source>
</evidence>
<feature type="transmembrane region" description="Helical" evidence="9">
    <location>
        <begin position="30"/>
        <end position="53"/>
    </location>
</feature>
<feature type="transmembrane region" description="Helical" evidence="9">
    <location>
        <begin position="216"/>
        <end position="233"/>
    </location>
</feature>
<dbReference type="GO" id="GO:0022857">
    <property type="term" value="F:transmembrane transporter activity"/>
    <property type="evidence" value="ECO:0007669"/>
    <property type="project" value="InterPro"/>
</dbReference>
<protein>
    <submittedName>
        <fullName evidence="12">Amino acid ABC transporter permease</fullName>
    </submittedName>
</protein>
<gene>
    <name evidence="12" type="ORF">IAD42_04390</name>
</gene>
<dbReference type="CDD" id="cd06261">
    <property type="entry name" value="TM_PBP2"/>
    <property type="match status" value="1"/>
</dbReference>
<evidence type="ECO:0000256" key="6">
    <source>
        <dbReference type="ARBA" id="ARBA00022970"/>
    </source>
</evidence>
<dbReference type="PANTHER" id="PTHR30614:SF20">
    <property type="entry name" value="GLUTAMINE TRANSPORT SYSTEM PERMEASE PROTEIN GLNP"/>
    <property type="match status" value="1"/>
</dbReference>
<feature type="region of interest" description="Disordered" evidence="10">
    <location>
        <begin position="259"/>
        <end position="293"/>
    </location>
</feature>
<evidence type="ECO:0000256" key="7">
    <source>
        <dbReference type="ARBA" id="ARBA00022989"/>
    </source>
</evidence>
<dbReference type="GO" id="GO:0006865">
    <property type="term" value="P:amino acid transport"/>
    <property type="evidence" value="ECO:0007669"/>
    <property type="project" value="UniProtKB-KW"/>
</dbReference>
<evidence type="ECO:0000256" key="2">
    <source>
        <dbReference type="ARBA" id="ARBA00010072"/>
    </source>
</evidence>